<evidence type="ECO:0000313" key="12">
    <source>
        <dbReference type="Proteomes" id="UP001201812"/>
    </source>
</evidence>
<keyword evidence="8 9" id="KW-0472">Membrane</keyword>
<dbReference type="GO" id="GO:0005789">
    <property type="term" value="C:endoplasmic reticulum membrane"/>
    <property type="evidence" value="ECO:0007669"/>
    <property type="project" value="UniProtKB-SubCell"/>
</dbReference>
<evidence type="ECO:0000256" key="6">
    <source>
        <dbReference type="ARBA" id="ARBA00022824"/>
    </source>
</evidence>
<keyword evidence="5 10" id="KW-0812">Transmembrane</keyword>
<evidence type="ECO:0000256" key="1">
    <source>
        <dbReference type="ARBA" id="ARBA00004477"/>
    </source>
</evidence>
<accession>A0AAD4N5Y5</accession>
<evidence type="ECO:0000256" key="4">
    <source>
        <dbReference type="ARBA" id="ARBA00020820"/>
    </source>
</evidence>
<feature type="transmembrane region" description="Helical" evidence="10">
    <location>
        <begin position="82"/>
        <end position="104"/>
    </location>
</feature>
<evidence type="ECO:0000313" key="11">
    <source>
        <dbReference type="EMBL" id="KAI1716247.1"/>
    </source>
</evidence>
<name>A0AAD4N5Y5_9BILA</name>
<sequence>MSVSKDLTTAVNKWTTSSSSKPYPKNSLVDSSLNPPGYIPGYVASQQVESHAKNEQQQQHLLSKRAWDMGLQPAKSLPMNVFMMYMAGNTISIFPIMMVVMMAWRPMKALMAVNAAFKPLEAEYNGSLILHKILFVLGNLGAIVLAVYKCHSMGLLPNHASDWLDFVPQAERMQFALFSDFQ</sequence>
<comment type="similarity">
    <text evidence="2 9">Belongs to the EMC4 family.</text>
</comment>
<keyword evidence="6" id="KW-0256">Endoplasmic reticulum</keyword>
<evidence type="ECO:0000256" key="8">
    <source>
        <dbReference type="ARBA" id="ARBA00023136"/>
    </source>
</evidence>
<dbReference type="AlphaFoldDB" id="A0AAD4N5Y5"/>
<gene>
    <name evidence="11" type="ORF">DdX_07284</name>
</gene>
<keyword evidence="12" id="KW-1185">Reference proteome</keyword>
<proteinExistence type="inferred from homology"/>
<evidence type="ECO:0000256" key="5">
    <source>
        <dbReference type="ARBA" id="ARBA00022692"/>
    </source>
</evidence>
<dbReference type="Pfam" id="PF06417">
    <property type="entry name" value="EMC4"/>
    <property type="match status" value="1"/>
</dbReference>
<evidence type="ECO:0000256" key="10">
    <source>
        <dbReference type="SAM" id="Phobius"/>
    </source>
</evidence>
<protein>
    <recommendedName>
        <fullName evidence="4 9">ER membrane protein complex subunit 4</fullName>
    </recommendedName>
</protein>
<comment type="subcellular location">
    <subcellularLocation>
        <location evidence="1">Endoplasmic reticulum membrane</location>
        <topology evidence="1">Multi-pass membrane protein</topology>
    </subcellularLocation>
</comment>
<keyword evidence="7 10" id="KW-1133">Transmembrane helix</keyword>
<organism evidence="11 12">
    <name type="scientific">Ditylenchus destructor</name>
    <dbReference type="NCBI Taxonomy" id="166010"/>
    <lineage>
        <taxon>Eukaryota</taxon>
        <taxon>Metazoa</taxon>
        <taxon>Ecdysozoa</taxon>
        <taxon>Nematoda</taxon>
        <taxon>Chromadorea</taxon>
        <taxon>Rhabditida</taxon>
        <taxon>Tylenchina</taxon>
        <taxon>Tylenchomorpha</taxon>
        <taxon>Sphaerularioidea</taxon>
        <taxon>Anguinidae</taxon>
        <taxon>Anguininae</taxon>
        <taxon>Ditylenchus</taxon>
    </lineage>
</organism>
<evidence type="ECO:0000256" key="7">
    <source>
        <dbReference type="ARBA" id="ARBA00022989"/>
    </source>
</evidence>
<evidence type="ECO:0000256" key="9">
    <source>
        <dbReference type="PIRNR" id="PIRNR017207"/>
    </source>
</evidence>
<dbReference type="PANTHER" id="PTHR19315">
    <property type="entry name" value="ER MEMBRANE PROTEIN COMPLEX SUBUNIT 4"/>
    <property type="match status" value="1"/>
</dbReference>
<evidence type="ECO:0000256" key="2">
    <source>
        <dbReference type="ARBA" id="ARBA00007715"/>
    </source>
</evidence>
<evidence type="ECO:0000256" key="3">
    <source>
        <dbReference type="ARBA" id="ARBA00011276"/>
    </source>
</evidence>
<feature type="transmembrane region" description="Helical" evidence="10">
    <location>
        <begin position="124"/>
        <end position="148"/>
    </location>
</feature>
<comment type="subunit">
    <text evidence="3">Component of the ER membrane protein complex (EMC).</text>
</comment>
<dbReference type="PIRSF" id="PIRSF017207">
    <property type="entry name" value="UCP017207_TM-p85"/>
    <property type="match status" value="1"/>
</dbReference>
<dbReference type="EMBL" id="JAKKPZ010000010">
    <property type="protein sequence ID" value="KAI1716247.1"/>
    <property type="molecule type" value="Genomic_DNA"/>
</dbReference>
<dbReference type="Proteomes" id="UP001201812">
    <property type="component" value="Unassembled WGS sequence"/>
</dbReference>
<comment type="caution">
    <text evidence="11">The sequence shown here is derived from an EMBL/GenBank/DDBJ whole genome shotgun (WGS) entry which is preliminary data.</text>
</comment>
<reference evidence="11" key="1">
    <citation type="submission" date="2022-01" db="EMBL/GenBank/DDBJ databases">
        <title>Genome Sequence Resource for Two Populations of Ditylenchus destructor, the Migratory Endoparasitic Phytonematode.</title>
        <authorList>
            <person name="Zhang H."/>
            <person name="Lin R."/>
            <person name="Xie B."/>
        </authorList>
    </citation>
    <scope>NUCLEOTIDE SEQUENCE</scope>
    <source>
        <strain evidence="11">BazhouSP</strain>
    </source>
</reference>
<dbReference type="InterPro" id="IPR009445">
    <property type="entry name" value="TMEM85/Emc4"/>
</dbReference>